<feature type="region of interest" description="Disordered" evidence="3">
    <location>
        <begin position="771"/>
        <end position="796"/>
    </location>
</feature>
<dbReference type="Gene3D" id="3.30.1370.10">
    <property type="entry name" value="K Homology domain, type 1"/>
    <property type="match status" value="2"/>
</dbReference>
<dbReference type="Pfam" id="PF00013">
    <property type="entry name" value="KH_1"/>
    <property type="match status" value="4"/>
</dbReference>
<feature type="domain" description="K Homology" evidence="4">
    <location>
        <begin position="285"/>
        <end position="373"/>
    </location>
</feature>
<dbReference type="InterPro" id="IPR036612">
    <property type="entry name" value="KH_dom_type_1_sf"/>
</dbReference>
<dbReference type="PANTHER" id="PTHR10288">
    <property type="entry name" value="KH DOMAIN CONTAINING RNA BINDING PROTEIN"/>
    <property type="match status" value="1"/>
</dbReference>
<feature type="domain" description="K Homology" evidence="4">
    <location>
        <begin position="519"/>
        <end position="594"/>
    </location>
</feature>
<dbReference type="EMBL" id="NCVQ01000001">
    <property type="protein sequence ID" value="PWZ55456.1"/>
    <property type="molecule type" value="Genomic_DNA"/>
</dbReference>
<dbReference type="CDD" id="cd22459">
    <property type="entry name" value="KH-I_PEPPER_rpt1_like"/>
    <property type="match status" value="2"/>
</dbReference>
<evidence type="ECO:0000259" key="4">
    <source>
        <dbReference type="SMART" id="SM00322"/>
    </source>
</evidence>
<feature type="compositionally biased region" description="Pro residues" evidence="3">
    <location>
        <begin position="606"/>
        <end position="619"/>
    </location>
</feature>
<dbReference type="Gene3D" id="3.30.310.210">
    <property type="match status" value="1"/>
</dbReference>
<feature type="domain" description="K Homology" evidence="4">
    <location>
        <begin position="824"/>
        <end position="871"/>
    </location>
</feature>
<feature type="compositionally biased region" description="Polar residues" evidence="3">
    <location>
        <begin position="777"/>
        <end position="789"/>
    </location>
</feature>
<dbReference type="InterPro" id="IPR004088">
    <property type="entry name" value="KH_dom_type_1"/>
</dbReference>
<dbReference type="ExpressionAtlas" id="A0A317YBK3">
    <property type="expression patterns" value="baseline and differential"/>
</dbReference>
<name>A0A317YBK3_MAIZE</name>
<sequence>MWAAVIPSGVGQRTPIPSAVRAHASPPNRTGVATDSDTPFNPPAFLLSCSPLVPALSLVATTCATAANARHLGLRRSFLQRRAPNSSNVSLSAKCKANCSRILLLCYVHALTEVPLTTVFMQYAYGATRLVLMDYDKSRRSNSKKRTHSNSDDGKRKRLNTRHDDTSMFSEPIETIYRILCPVKKIGSVLGRGGDIVKALREETKAKIRVADSIPGADERVIIIFNYQNEPEPTDEAAEEKNSDGLGNFKSHCFAQDALLKIHDKIVSDEIHDEVANDEKSESVDDVTTRILVQGNQVGCLLGKGGSIIQQLRSNTGAGIRVLPSENLPQCALKSDELVQDMSVIYHIFMIFQISGAPSLVRKALYEISTRLHQHPRKENRPLEEIIDASTQRKRESPTLQHEYSMLPHLHSDHTPPIPLLDPYRSGPQYPVTETEEFSIRILCASELIGSVIGKSGANVRRVEQQTGARIKVQEIDKDASGERLIIISSNEIPAEPISPAIEALILLHDKVSAPSEKHHSSTRLVVPSSKVGCIIGEGGKVITDMRRRTGAEIRVYSKADKPKYLSFDDELVQVAGPPTIARGALTEIASRLRTRTLRDTSTANNPPPFAPFDDPPVDMPSRKLSLYGGPATDPPYGRPANDPLYGRPAIDPPFGRPTNDRPYGRTAVAPPFGRPANDPPYGRPTNDPPYGRPSGSIPYGRPNGSAPREPSDAYPVDYFSKREYPSGSPMFTSNAPSAAYERYAAPTRFPTREFPSAFSPGVDHMPHHSYRDHVSTDSYSSRGTQQLGITRGGNSDAYDYTEAAGQIHGREDYREPTSATGRFLSTIELRIPNSSLGSIVGAGGVNLAEIRQGTLDQAKAAQSLLQGFISANSRQQQQPYSSRMPLYPSWG</sequence>
<reference evidence="5" key="1">
    <citation type="journal article" date="2018" name="Nat. Genet.">
        <title>Extensive intraspecific gene order and gene structural variations between Mo17 and other maize genomes.</title>
        <authorList>
            <person name="Sun S."/>
            <person name="Zhou Y."/>
            <person name="Chen J."/>
            <person name="Shi J."/>
            <person name="Zhao H."/>
            <person name="Zhao H."/>
            <person name="Song W."/>
            <person name="Zhang M."/>
            <person name="Cui Y."/>
            <person name="Dong X."/>
            <person name="Liu H."/>
            <person name="Ma X."/>
            <person name="Jiao Y."/>
            <person name="Wang B."/>
            <person name="Wei X."/>
            <person name="Stein J.C."/>
            <person name="Glaubitz J.C."/>
            <person name="Lu F."/>
            <person name="Yu G."/>
            <person name="Liang C."/>
            <person name="Fengler K."/>
            <person name="Li B."/>
            <person name="Rafalski A."/>
            <person name="Schnable P.S."/>
            <person name="Ware D.H."/>
            <person name="Buckler E.S."/>
            <person name="Lai J."/>
        </authorList>
    </citation>
    <scope>NUCLEOTIDE SEQUENCE [LARGE SCALE GENOMIC DNA]</scope>
    <source>
        <tissue evidence="5">Seedling</tissue>
    </source>
</reference>
<feature type="domain" description="K Homology" evidence="4">
    <location>
        <begin position="173"/>
        <end position="246"/>
    </location>
</feature>
<feature type="compositionally biased region" description="Basic and acidic residues" evidence="3">
    <location>
        <begin position="149"/>
        <end position="164"/>
    </location>
</feature>
<comment type="caution">
    <text evidence="5">The sequence shown here is derived from an EMBL/GenBank/DDBJ whole genome shotgun (WGS) entry which is preliminary data.</text>
</comment>
<feature type="region of interest" description="Disordered" evidence="3">
    <location>
        <begin position="873"/>
        <end position="892"/>
    </location>
</feature>
<keyword evidence="2" id="KW-0694">RNA-binding</keyword>
<proteinExistence type="predicted"/>
<feature type="compositionally biased region" description="Pro residues" evidence="3">
    <location>
        <begin position="678"/>
        <end position="692"/>
    </location>
</feature>
<evidence type="ECO:0000256" key="3">
    <source>
        <dbReference type="SAM" id="MobiDB-lite"/>
    </source>
</evidence>
<gene>
    <name evidence="5" type="ORF">Zm00014a_032160</name>
</gene>
<dbReference type="SUPFAM" id="SSF54791">
    <property type="entry name" value="Eukaryotic type KH-domain (KH-domain type I)"/>
    <property type="match status" value="4"/>
</dbReference>
<dbReference type="AlphaFoldDB" id="A0A317YBK3"/>
<accession>A0A317YBK3</accession>
<feature type="region of interest" description="Disordered" evidence="3">
    <location>
        <begin position="599"/>
        <end position="712"/>
    </location>
</feature>
<evidence type="ECO:0000313" key="5">
    <source>
        <dbReference type="EMBL" id="PWZ55456.1"/>
    </source>
</evidence>
<feature type="region of interest" description="Disordered" evidence="3">
    <location>
        <begin position="138"/>
        <end position="164"/>
    </location>
</feature>
<evidence type="ECO:0000256" key="1">
    <source>
        <dbReference type="ARBA" id="ARBA00022737"/>
    </source>
</evidence>
<protein>
    <submittedName>
        <fullName evidence="5">KH domain-containing protein</fullName>
    </submittedName>
</protein>
<dbReference type="PROSITE" id="PS50084">
    <property type="entry name" value="KH_TYPE_1"/>
    <property type="match status" value="5"/>
</dbReference>
<dbReference type="CDD" id="cd22460">
    <property type="entry name" value="KH-I_PEPPER_rpt2_like"/>
    <property type="match status" value="1"/>
</dbReference>
<dbReference type="SMART" id="SM00322">
    <property type="entry name" value="KH"/>
    <property type="match status" value="5"/>
</dbReference>
<dbReference type="Proteomes" id="UP000251960">
    <property type="component" value="Chromosome 1"/>
</dbReference>
<organism evidence="5">
    <name type="scientific">Zea mays</name>
    <name type="common">Maize</name>
    <dbReference type="NCBI Taxonomy" id="4577"/>
    <lineage>
        <taxon>Eukaryota</taxon>
        <taxon>Viridiplantae</taxon>
        <taxon>Streptophyta</taxon>
        <taxon>Embryophyta</taxon>
        <taxon>Tracheophyta</taxon>
        <taxon>Spermatophyta</taxon>
        <taxon>Magnoliopsida</taxon>
        <taxon>Liliopsida</taxon>
        <taxon>Poales</taxon>
        <taxon>Poaceae</taxon>
        <taxon>PACMAD clade</taxon>
        <taxon>Panicoideae</taxon>
        <taxon>Andropogonodae</taxon>
        <taxon>Andropogoneae</taxon>
        <taxon>Tripsacinae</taxon>
        <taxon>Zea</taxon>
    </lineage>
</organism>
<dbReference type="GO" id="GO:0003723">
    <property type="term" value="F:RNA binding"/>
    <property type="evidence" value="ECO:0007669"/>
    <property type="project" value="UniProtKB-UniRule"/>
</dbReference>
<keyword evidence="1" id="KW-0677">Repeat</keyword>
<feature type="domain" description="K Homology" evidence="4">
    <location>
        <begin position="436"/>
        <end position="510"/>
    </location>
</feature>
<dbReference type="InterPro" id="IPR004087">
    <property type="entry name" value="KH_dom"/>
</dbReference>
<feature type="compositionally biased region" description="Polar residues" evidence="3">
    <location>
        <begin position="873"/>
        <end position="882"/>
    </location>
</feature>
<evidence type="ECO:0000256" key="2">
    <source>
        <dbReference type="PROSITE-ProRule" id="PRU00117"/>
    </source>
</evidence>